<dbReference type="GO" id="GO:0000271">
    <property type="term" value="P:polysaccharide biosynthetic process"/>
    <property type="evidence" value="ECO:0007669"/>
    <property type="project" value="TreeGrafter"/>
</dbReference>
<dbReference type="GO" id="GO:0016747">
    <property type="term" value="F:acyltransferase activity, transferring groups other than amino-acyl groups"/>
    <property type="evidence" value="ECO:0007669"/>
    <property type="project" value="InterPro"/>
</dbReference>
<protein>
    <recommendedName>
        <fullName evidence="2">Acyltransferase 3 domain-containing protein</fullName>
    </recommendedName>
</protein>
<feature type="transmembrane region" description="Helical" evidence="1">
    <location>
        <begin position="268"/>
        <end position="287"/>
    </location>
</feature>
<dbReference type="AlphaFoldDB" id="A0A0W8G726"/>
<evidence type="ECO:0000313" key="3">
    <source>
        <dbReference type="EMBL" id="KUG28889.1"/>
    </source>
</evidence>
<dbReference type="PANTHER" id="PTHR23028:SF53">
    <property type="entry name" value="ACYL_TRANSF_3 DOMAIN-CONTAINING PROTEIN"/>
    <property type="match status" value="1"/>
</dbReference>
<feature type="transmembrane region" description="Helical" evidence="1">
    <location>
        <begin position="238"/>
        <end position="256"/>
    </location>
</feature>
<feature type="transmembrane region" description="Helical" evidence="1">
    <location>
        <begin position="209"/>
        <end position="226"/>
    </location>
</feature>
<dbReference type="PANTHER" id="PTHR23028">
    <property type="entry name" value="ACETYLTRANSFERASE"/>
    <property type="match status" value="1"/>
</dbReference>
<feature type="transmembrane region" description="Helical" evidence="1">
    <location>
        <begin position="332"/>
        <end position="352"/>
    </location>
</feature>
<keyword evidence="1" id="KW-0812">Transmembrane</keyword>
<keyword evidence="1" id="KW-1133">Transmembrane helix</keyword>
<dbReference type="Pfam" id="PF01757">
    <property type="entry name" value="Acyl_transf_3"/>
    <property type="match status" value="1"/>
</dbReference>
<name>A0A0W8G726_9ZZZZ</name>
<feature type="transmembrane region" description="Helical" evidence="1">
    <location>
        <begin position="299"/>
        <end position="320"/>
    </location>
</feature>
<proteinExistence type="predicted"/>
<feature type="domain" description="Acyltransferase 3" evidence="2">
    <location>
        <begin position="7"/>
        <end position="350"/>
    </location>
</feature>
<feature type="transmembrane region" description="Helical" evidence="1">
    <location>
        <begin position="10"/>
        <end position="28"/>
    </location>
</feature>
<keyword evidence="1" id="KW-0472">Membrane</keyword>
<comment type="caution">
    <text evidence="3">The sequence shown here is derived from an EMBL/GenBank/DDBJ whole genome shotgun (WGS) entry which is preliminary data.</text>
</comment>
<dbReference type="GO" id="GO:0016020">
    <property type="term" value="C:membrane"/>
    <property type="evidence" value="ECO:0007669"/>
    <property type="project" value="TreeGrafter"/>
</dbReference>
<evidence type="ECO:0000256" key="1">
    <source>
        <dbReference type="SAM" id="Phobius"/>
    </source>
</evidence>
<dbReference type="InterPro" id="IPR002656">
    <property type="entry name" value="Acyl_transf_3_dom"/>
</dbReference>
<reference evidence="3" key="1">
    <citation type="journal article" date="2015" name="Proc. Natl. Acad. Sci. U.S.A.">
        <title>Networks of energetic and metabolic interactions define dynamics in microbial communities.</title>
        <authorList>
            <person name="Embree M."/>
            <person name="Liu J.K."/>
            <person name="Al-Bassam M.M."/>
            <person name="Zengler K."/>
        </authorList>
    </citation>
    <scope>NUCLEOTIDE SEQUENCE</scope>
</reference>
<feature type="transmembrane region" description="Helical" evidence="1">
    <location>
        <begin position="134"/>
        <end position="157"/>
    </location>
</feature>
<evidence type="ECO:0000259" key="2">
    <source>
        <dbReference type="Pfam" id="PF01757"/>
    </source>
</evidence>
<feature type="transmembrane region" description="Helical" evidence="1">
    <location>
        <begin position="93"/>
        <end position="114"/>
    </location>
</feature>
<dbReference type="InterPro" id="IPR050879">
    <property type="entry name" value="Acyltransferase_3"/>
</dbReference>
<dbReference type="EMBL" id="LNQE01000161">
    <property type="protein sequence ID" value="KUG28889.1"/>
    <property type="molecule type" value="Genomic_DNA"/>
</dbReference>
<feature type="transmembrane region" description="Helical" evidence="1">
    <location>
        <begin position="48"/>
        <end position="73"/>
    </location>
</feature>
<feature type="transmembrane region" description="Helical" evidence="1">
    <location>
        <begin position="169"/>
        <end position="189"/>
    </location>
</feature>
<organism evidence="3">
    <name type="scientific">hydrocarbon metagenome</name>
    <dbReference type="NCBI Taxonomy" id="938273"/>
    <lineage>
        <taxon>unclassified sequences</taxon>
        <taxon>metagenomes</taxon>
        <taxon>ecological metagenomes</taxon>
    </lineage>
</organism>
<accession>A0A0W8G726</accession>
<gene>
    <name evidence="3" type="ORF">ASZ90_001232</name>
</gene>
<sequence length="369" mass="39915">MTKRIPQIEFLRVVAMAGVFFFHIWSVIPEAGTYNPLGPLFGDILAQGYLGVVVFNTITGFVLTLPLAARGGVLDLSYAAFFRRRFGRICPQYYMALALWSGVALLAATASGPPLGRCFLEHALFVHTLDPACFYGIVPALWWMGLVAQFYLLYPLLLRLFVRIGPAKALGGIVAGCFGAWGLLEYLAGRFPDGPFGLLAYMIYFNLPARLPEFAVGMFLAFRWVAARNVPPEDREELPHPASLALAGTTILVTALTVTVKDGLPAPAAHFLVSLCTWSFCGMLFALPVTARLGESRMVIRLAAASYSFYLIHQPLVGYAAGMLQGRMSPLAAFWVSAVVVGAFALVGAQLMDKASAAFFSRGAARKGA</sequence>